<dbReference type="EMBL" id="JBGBPQ010000004">
    <property type="protein sequence ID" value="KAL1525743.1"/>
    <property type="molecule type" value="Genomic_DNA"/>
</dbReference>
<dbReference type="InterPro" id="IPR003827">
    <property type="entry name" value="tRNA_yW-synthesising"/>
</dbReference>
<keyword evidence="3" id="KW-0489">Methyltransferase</keyword>
<dbReference type="SUPFAM" id="SSF111278">
    <property type="entry name" value="SSo0622-like"/>
    <property type="match status" value="1"/>
</dbReference>
<evidence type="ECO:0000256" key="4">
    <source>
        <dbReference type="ARBA" id="ARBA00022679"/>
    </source>
</evidence>
<protein>
    <recommendedName>
        <fullName evidence="2">tRNA(Phe) 7-[(3-amino-3-carboxypropyl)-4-demethylwyosine(37)-N(4)]-methyltransferase</fullName>
        <ecNumber evidence="2">2.1.1.282</ecNumber>
    </recommendedName>
    <alternativeName>
        <fullName evidence="7">tRNA(Phe) 7-((3-amino-3-carboxypropyl)-4-demethylwyosine(37)-N(4))-methyltransferase</fullName>
    </alternativeName>
</protein>
<dbReference type="Pfam" id="PF02676">
    <property type="entry name" value="TYW3"/>
    <property type="match status" value="1"/>
</dbReference>
<comment type="similarity">
    <text evidence="1">Belongs to the TYW3 family.</text>
</comment>
<evidence type="ECO:0000256" key="6">
    <source>
        <dbReference type="ARBA" id="ARBA00022694"/>
    </source>
</evidence>
<dbReference type="AlphaFoldDB" id="A0AB34JXS8"/>
<dbReference type="PANTHER" id="PTHR48418:SF1">
    <property type="entry name" value="TRNA WYBUTOSINE-SYNTHESIZING PROTEIN 3"/>
    <property type="match status" value="1"/>
</dbReference>
<evidence type="ECO:0000256" key="5">
    <source>
        <dbReference type="ARBA" id="ARBA00022691"/>
    </source>
</evidence>
<dbReference type="Proteomes" id="UP001515480">
    <property type="component" value="Unassembled WGS sequence"/>
</dbReference>
<keyword evidence="6" id="KW-0819">tRNA processing</keyword>
<dbReference type="GO" id="GO:0032259">
    <property type="term" value="P:methylation"/>
    <property type="evidence" value="ECO:0007669"/>
    <property type="project" value="UniProtKB-KW"/>
</dbReference>
<keyword evidence="4" id="KW-0808">Transferase</keyword>
<evidence type="ECO:0000313" key="11">
    <source>
        <dbReference type="EMBL" id="KAL1525743.1"/>
    </source>
</evidence>
<dbReference type="InterPro" id="IPR036602">
    <property type="entry name" value="tRNA_yW-synthesising-like_sf"/>
</dbReference>
<evidence type="ECO:0000256" key="3">
    <source>
        <dbReference type="ARBA" id="ARBA00022603"/>
    </source>
</evidence>
<feature type="compositionally biased region" description="Basic and acidic residues" evidence="9">
    <location>
        <begin position="240"/>
        <end position="264"/>
    </location>
</feature>
<dbReference type="PANTHER" id="PTHR48418">
    <property type="entry name" value="TRNA WYBUTOSINE-SYNTHESIZING PROTEIN 3"/>
    <property type="match status" value="1"/>
</dbReference>
<dbReference type="EC" id="2.1.1.282" evidence="2"/>
<keyword evidence="12" id="KW-1185">Reference proteome</keyword>
<evidence type="ECO:0000256" key="7">
    <source>
        <dbReference type="ARBA" id="ARBA00030554"/>
    </source>
</evidence>
<reference evidence="11 12" key="1">
    <citation type="journal article" date="2024" name="Science">
        <title>Giant polyketide synthase enzymes in the biosynthesis of giant marine polyether toxins.</title>
        <authorList>
            <person name="Fallon T.R."/>
            <person name="Shende V.V."/>
            <person name="Wierzbicki I.H."/>
            <person name="Pendleton A.L."/>
            <person name="Watervoot N.F."/>
            <person name="Auber R.P."/>
            <person name="Gonzalez D.J."/>
            <person name="Wisecaver J.H."/>
            <person name="Moore B.S."/>
        </authorList>
    </citation>
    <scope>NUCLEOTIDE SEQUENCE [LARGE SCALE GENOMIC DNA]</scope>
    <source>
        <strain evidence="11 12">12B1</strain>
    </source>
</reference>
<name>A0AB34JXS8_PRYPA</name>
<evidence type="ECO:0000259" key="10">
    <source>
        <dbReference type="Pfam" id="PF02676"/>
    </source>
</evidence>
<gene>
    <name evidence="11" type="ORF">AB1Y20_020587</name>
</gene>
<proteinExistence type="inferred from homology"/>
<evidence type="ECO:0000256" key="1">
    <source>
        <dbReference type="ARBA" id="ARBA00008569"/>
    </source>
</evidence>
<evidence type="ECO:0000256" key="8">
    <source>
        <dbReference type="ARBA" id="ARBA00049202"/>
    </source>
</evidence>
<evidence type="ECO:0000313" key="12">
    <source>
        <dbReference type="Proteomes" id="UP001515480"/>
    </source>
</evidence>
<keyword evidence="5" id="KW-0949">S-adenosyl-L-methionine</keyword>
<evidence type="ECO:0000256" key="2">
    <source>
        <dbReference type="ARBA" id="ARBA00012750"/>
    </source>
</evidence>
<organism evidence="11 12">
    <name type="scientific">Prymnesium parvum</name>
    <name type="common">Toxic golden alga</name>
    <dbReference type="NCBI Taxonomy" id="97485"/>
    <lineage>
        <taxon>Eukaryota</taxon>
        <taxon>Haptista</taxon>
        <taxon>Haptophyta</taxon>
        <taxon>Prymnesiophyceae</taxon>
        <taxon>Prymnesiales</taxon>
        <taxon>Prymnesiaceae</taxon>
        <taxon>Prymnesium</taxon>
    </lineage>
</organism>
<feature type="region of interest" description="Disordered" evidence="9">
    <location>
        <begin position="230"/>
        <end position="272"/>
    </location>
</feature>
<comment type="catalytic activity">
    <reaction evidence="8">
        <text>4-demethyl-7-[(3S)-3-amino-3-carboxypropyl]wyosine(37) in tRNA(Phe) + S-adenosyl-L-methionine = 7-[(3S)-3-amino-3-carboxypropyl]wyosine(37) in tRNA(Phe) + S-adenosyl-L-homocysteine + H(+)</text>
        <dbReference type="Rhea" id="RHEA:36635"/>
        <dbReference type="Rhea" id="RHEA-COMP:10378"/>
        <dbReference type="Rhea" id="RHEA-COMP:10379"/>
        <dbReference type="ChEBI" id="CHEBI:15378"/>
        <dbReference type="ChEBI" id="CHEBI:57856"/>
        <dbReference type="ChEBI" id="CHEBI:59789"/>
        <dbReference type="ChEBI" id="CHEBI:73543"/>
        <dbReference type="ChEBI" id="CHEBI:73550"/>
        <dbReference type="EC" id="2.1.1.282"/>
    </reaction>
</comment>
<sequence length="538" mass="57291">MADSRAKQPPPFALAKTNVLHKLLAADKSPKGSLDAPIAHLVHAINAHDDYVSTSCCSGRLALFAAPPGARRGGRWLLVRHAAVEPDELARALEGVRASASGPRVDGEVCDSLVTFKLEPPILHILCRDVAAAKRLLHAATSAGFRESGIVLSNSSKVMLAIRSTANSLELPVATASQPALVGDGYLAFLAEYANGKYEANLRKIDAMLSAFREACMPACVPCAEEQQHAAGSPSEELEAEKGGGGRGKGEVERGKGRGGRGEGGKGGGEEGNQLEIVEGAAGSPATALSRAPAADGLVAAVAAATATRVKHFINLTNGLEALRALANECGVPRAHIGVVRIQSSHCEVRDVAALLGNLDHSLLLHLALGFRCRVYDFGSRRKRWEGEGLELYVPSAIWWGLEIAKYALARLWELQSWQPPLLHGHDAQAYVDAAISRLPKSLSRKLKYYRAFVATRSLHLEGVFASTSIDGRRDLHAEMAWTEIALDGRPLEGFTQAPATAVNGSPSHGDANDHANDQILPLPTGMTIFDAKKYMMH</sequence>
<dbReference type="GO" id="GO:0008033">
    <property type="term" value="P:tRNA processing"/>
    <property type="evidence" value="ECO:0007669"/>
    <property type="project" value="UniProtKB-KW"/>
</dbReference>
<evidence type="ECO:0000256" key="9">
    <source>
        <dbReference type="SAM" id="MobiDB-lite"/>
    </source>
</evidence>
<comment type="caution">
    <text evidence="11">The sequence shown here is derived from an EMBL/GenBank/DDBJ whole genome shotgun (WGS) entry which is preliminary data.</text>
</comment>
<dbReference type="GO" id="GO:0008168">
    <property type="term" value="F:methyltransferase activity"/>
    <property type="evidence" value="ECO:0007669"/>
    <property type="project" value="UniProtKB-KW"/>
</dbReference>
<feature type="domain" description="tRNA wybutosine-synthesizing protein" evidence="10">
    <location>
        <begin position="16"/>
        <end position="213"/>
    </location>
</feature>
<accession>A0AB34JXS8</accession>
<dbReference type="Gene3D" id="3.30.1960.10">
    <property type="entry name" value="tRNA wybutosine-synthesizing-like"/>
    <property type="match status" value="1"/>
</dbReference>